<evidence type="ECO:0000313" key="2">
    <source>
        <dbReference type="EMBL" id="MFC7327477.1"/>
    </source>
</evidence>
<name>A0ABW2KBS8_9ACTN</name>
<dbReference type="Gene3D" id="3.30.450.180">
    <property type="match status" value="1"/>
</dbReference>
<dbReference type="Pfam" id="PF13560">
    <property type="entry name" value="HTH_31"/>
    <property type="match status" value="1"/>
</dbReference>
<dbReference type="Proteomes" id="UP001596540">
    <property type="component" value="Unassembled WGS sequence"/>
</dbReference>
<dbReference type="SUPFAM" id="SSF47413">
    <property type="entry name" value="lambda repressor-like DNA-binding domains"/>
    <property type="match status" value="1"/>
</dbReference>
<dbReference type="InterPro" id="IPR010982">
    <property type="entry name" value="Lambda_DNA-bd_dom_sf"/>
</dbReference>
<keyword evidence="3" id="KW-1185">Reference proteome</keyword>
<gene>
    <name evidence="2" type="ORF">ACFQRF_06950</name>
</gene>
<dbReference type="PROSITE" id="PS50943">
    <property type="entry name" value="HTH_CROC1"/>
    <property type="match status" value="1"/>
</dbReference>
<dbReference type="InterPro" id="IPR001387">
    <property type="entry name" value="Cro/C1-type_HTH"/>
</dbReference>
<protein>
    <submittedName>
        <fullName evidence="2">Helix-turn-helix transcriptional regulator</fullName>
    </submittedName>
</protein>
<sequence>MDLAELAAFLRSRRDRLQPADVGLATGSRRRVPGLRREEVAQLAGASVDYYTELERGRSARPSEQMLAALARALRLTGDERDHLHHLAGYPRPPVHGPLSHVNPALLGLLDRLEGTPARIMTDLHEPLAQNRFAAPLLGEIPSDGDRRGYRTSFAYLWFADPRETRSRYPAEDHAYHSRTLAADLRAVTARRGGDADVRGMVAELRRCSAEFAELWDRRDVAVRRRTRKRLVHPAVGVIEVDCTNLFSEDGRQRLMWLSAPPGDAVAADQLRLLGIIGAQDLGTEGHAPPVGADGRPRTY</sequence>
<evidence type="ECO:0000259" key="1">
    <source>
        <dbReference type="PROSITE" id="PS50943"/>
    </source>
</evidence>
<comment type="caution">
    <text evidence="2">The sequence shown here is derived from an EMBL/GenBank/DDBJ whole genome shotgun (WGS) entry which is preliminary data.</text>
</comment>
<reference evidence="3" key="1">
    <citation type="journal article" date="2019" name="Int. J. Syst. Evol. Microbiol.">
        <title>The Global Catalogue of Microorganisms (GCM) 10K type strain sequencing project: providing services to taxonomists for standard genome sequencing and annotation.</title>
        <authorList>
            <consortium name="The Broad Institute Genomics Platform"/>
            <consortium name="The Broad Institute Genome Sequencing Center for Infectious Disease"/>
            <person name="Wu L."/>
            <person name="Ma J."/>
        </authorList>
    </citation>
    <scope>NUCLEOTIDE SEQUENCE [LARGE SCALE GENOMIC DNA]</scope>
    <source>
        <strain evidence="3">CGMCC 4.7382</strain>
    </source>
</reference>
<organism evidence="2 3">
    <name type="scientific">Marinactinospora rubrisoli</name>
    <dbReference type="NCBI Taxonomy" id="2715399"/>
    <lineage>
        <taxon>Bacteria</taxon>
        <taxon>Bacillati</taxon>
        <taxon>Actinomycetota</taxon>
        <taxon>Actinomycetes</taxon>
        <taxon>Streptosporangiales</taxon>
        <taxon>Nocardiopsidaceae</taxon>
        <taxon>Marinactinospora</taxon>
    </lineage>
</organism>
<dbReference type="SMART" id="SM00530">
    <property type="entry name" value="HTH_XRE"/>
    <property type="match status" value="1"/>
</dbReference>
<evidence type="ECO:0000313" key="3">
    <source>
        <dbReference type="Proteomes" id="UP001596540"/>
    </source>
</evidence>
<accession>A0ABW2KBS8</accession>
<dbReference type="RefSeq" id="WP_379869823.1">
    <property type="nucleotide sequence ID" value="NZ_JBHTBH010000003.1"/>
</dbReference>
<dbReference type="PANTHER" id="PTHR35010:SF2">
    <property type="entry name" value="BLL4672 PROTEIN"/>
    <property type="match status" value="1"/>
</dbReference>
<dbReference type="EMBL" id="JBHTBH010000003">
    <property type="protein sequence ID" value="MFC7327477.1"/>
    <property type="molecule type" value="Genomic_DNA"/>
</dbReference>
<dbReference type="PANTHER" id="PTHR35010">
    <property type="entry name" value="BLL4672 PROTEIN-RELATED"/>
    <property type="match status" value="1"/>
</dbReference>
<dbReference type="Pfam" id="PF17765">
    <property type="entry name" value="MLTR_LBD"/>
    <property type="match status" value="1"/>
</dbReference>
<dbReference type="Gene3D" id="1.10.260.40">
    <property type="entry name" value="lambda repressor-like DNA-binding domains"/>
    <property type="match status" value="1"/>
</dbReference>
<dbReference type="InterPro" id="IPR041413">
    <property type="entry name" value="MLTR_LBD"/>
</dbReference>
<proteinExistence type="predicted"/>
<feature type="domain" description="HTH cro/C1-type" evidence="1">
    <location>
        <begin position="34"/>
        <end position="81"/>
    </location>
</feature>